<dbReference type="AlphaFoldDB" id="A0A2A6BR58"/>
<gene>
    <name evidence="1" type="primary">WBGene00275249</name>
</gene>
<dbReference type="Proteomes" id="UP000005239">
    <property type="component" value="Unassembled WGS sequence"/>
</dbReference>
<dbReference type="EnsemblMetazoa" id="PPA36880.1">
    <property type="protein sequence ID" value="PPA36880.1"/>
    <property type="gene ID" value="WBGene00275249"/>
</dbReference>
<keyword evidence="2" id="KW-1185">Reference proteome</keyword>
<proteinExistence type="predicted"/>
<sequence>MRAFEIVWSSPEKKMRVFLFEFTEANAKSTDRALAHRSRNLLSSCAQTTVDGCMKE</sequence>
<protein>
    <submittedName>
        <fullName evidence="1">Uncharacterized protein</fullName>
    </submittedName>
</protein>
<evidence type="ECO:0000313" key="1">
    <source>
        <dbReference type="EnsemblMetazoa" id="PPA36880.1"/>
    </source>
</evidence>
<accession>A0A8R1YTK1</accession>
<reference evidence="1" key="2">
    <citation type="submission" date="2022-06" db="UniProtKB">
        <authorList>
            <consortium name="EnsemblMetazoa"/>
        </authorList>
    </citation>
    <scope>IDENTIFICATION</scope>
    <source>
        <strain evidence="1">PS312</strain>
    </source>
</reference>
<name>A0A2A6BR58_PRIPA</name>
<accession>A0A2A6BR58</accession>
<organism evidence="1 2">
    <name type="scientific">Pristionchus pacificus</name>
    <name type="common">Parasitic nematode worm</name>
    <dbReference type="NCBI Taxonomy" id="54126"/>
    <lineage>
        <taxon>Eukaryota</taxon>
        <taxon>Metazoa</taxon>
        <taxon>Ecdysozoa</taxon>
        <taxon>Nematoda</taxon>
        <taxon>Chromadorea</taxon>
        <taxon>Rhabditida</taxon>
        <taxon>Rhabditina</taxon>
        <taxon>Diplogasteromorpha</taxon>
        <taxon>Diplogasteroidea</taxon>
        <taxon>Neodiplogasteridae</taxon>
        <taxon>Pristionchus</taxon>
    </lineage>
</organism>
<evidence type="ECO:0000313" key="2">
    <source>
        <dbReference type="Proteomes" id="UP000005239"/>
    </source>
</evidence>
<reference evidence="2" key="1">
    <citation type="journal article" date="2008" name="Nat. Genet.">
        <title>The Pristionchus pacificus genome provides a unique perspective on nematode lifestyle and parasitism.</title>
        <authorList>
            <person name="Dieterich C."/>
            <person name="Clifton S.W."/>
            <person name="Schuster L.N."/>
            <person name="Chinwalla A."/>
            <person name="Delehaunty K."/>
            <person name="Dinkelacker I."/>
            <person name="Fulton L."/>
            <person name="Fulton R."/>
            <person name="Godfrey J."/>
            <person name="Minx P."/>
            <person name="Mitreva M."/>
            <person name="Roeseler W."/>
            <person name="Tian H."/>
            <person name="Witte H."/>
            <person name="Yang S.P."/>
            <person name="Wilson R.K."/>
            <person name="Sommer R.J."/>
        </authorList>
    </citation>
    <scope>NUCLEOTIDE SEQUENCE [LARGE SCALE GENOMIC DNA]</scope>
    <source>
        <strain evidence="2">PS312</strain>
    </source>
</reference>